<comment type="catalytic activity">
    <reaction evidence="13">
        <text>L-threonyl-[protein] + ATP = O-phospho-L-threonyl-[protein] + ADP + H(+)</text>
        <dbReference type="Rhea" id="RHEA:46608"/>
        <dbReference type="Rhea" id="RHEA-COMP:11060"/>
        <dbReference type="Rhea" id="RHEA-COMP:11605"/>
        <dbReference type="ChEBI" id="CHEBI:15378"/>
        <dbReference type="ChEBI" id="CHEBI:30013"/>
        <dbReference type="ChEBI" id="CHEBI:30616"/>
        <dbReference type="ChEBI" id="CHEBI:61977"/>
        <dbReference type="ChEBI" id="CHEBI:456216"/>
        <dbReference type="EC" id="2.7.11.1"/>
    </reaction>
</comment>
<keyword evidence="4" id="KW-0812">Transmembrane</keyword>
<feature type="domain" description="Apple" evidence="16">
    <location>
        <begin position="342"/>
        <end position="413"/>
    </location>
</feature>
<comment type="subcellular location">
    <subcellularLocation>
        <location evidence="1">Membrane</location>
        <topology evidence="1">Single-pass type I membrane protein</topology>
    </subcellularLocation>
</comment>
<dbReference type="EC" id="2.7.11.1" evidence="13"/>
<evidence type="ECO:0000256" key="2">
    <source>
        <dbReference type="ARBA" id="ARBA00022527"/>
    </source>
</evidence>
<comment type="similarity">
    <text evidence="13">Belongs to the protein kinase superfamily. Ser/Thr protein kinase family.</text>
</comment>
<keyword evidence="5" id="KW-0732">Signal</keyword>
<dbReference type="PROSITE" id="PS50927">
    <property type="entry name" value="BULB_LECTIN"/>
    <property type="match status" value="1"/>
</dbReference>
<keyword evidence="18" id="KW-1185">Reference proteome</keyword>
<dbReference type="Pfam" id="PF11883">
    <property type="entry name" value="DUF3403"/>
    <property type="match status" value="1"/>
</dbReference>
<evidence type="ECO:0000313" key="17">
    <source>
        <dbReference type="EMBL" id="KAJ9167910.1"/>
    </source>
</evidence>
<evidence type="ECO:0000256" key="5">
    <source>
        <dbReference type="ARBA" id="ARBA00022729"/>
    </source>
</evidence>
<dbReference type="Pfam" id="PF01453">
    <property type="entry name" value="B_lectin"/>
    <property type="match status" value="1"/>
</dbReference>
<accession>A0ABQ9LK87</accession>
<evidence type="ECO:0000256" key="13">
    <source>
        <dbReference type="PIRNR" id="PIRNR000641"/>
    </source>
</evidence>
<dbReference type="Proteomes" id="UP001174677">
    <property type="component" value="Chromosome 11"/>
</dbReference>
<evidence type="ECO:0000259" key="14">
    <source>
        <dbReference type="PROSITE" id="PS50011"/>
    </source>
</evidence>
<dbReference type="Gene3D" id="1.10.510.10">
    <property type="entry name" value="Transferase(Phosphotransferase) domain 1"/>
    <property type="match status" value="1"/>
</dbReference>
<evidence type="ECO:0000256" key="11">
    <source>
        <dbReference type="ARBA" id="ARBA00023157"/>
    </source>
</evidence>
<evidence type="ECO:0000259" key="16">
    <source>
        <dbReference type="PROSITE" id="PS50948"/>
    </source>
</evidence>
<dbReference type="SUPFAM" id="SSF56112">
    <property type="entry name" value="Protein kinase-like (PK-like)"/>
    <property type="match status" value="1"/>
</dbReference>
<evidence type="ECO:0000256" key="1">
    <source>
        <dbReference type="ARBA" id="ARBA00004479"/>
    </source>
</evidence>
<dbReference type="Gene3D" id="3.30.200.20">
    <property type="entry name" value="Phosphorylase Kinase, domain 1"/>
    <property type="match status" value="1"/>
</dbReference>
<evidence type="ECO:0000256" key="7">
    <source>
        <dbReference type="ARBA" id="ARBA00022777"/>
    </source>
</evidence>
<dbReference type="InterPro" id="IPR001480">
    <property type="entry name" value="Bulb-type_lectin_dom"/>
</dbReference>
<dbReference type="PROSITE" id="PS50948">
    <property type="entry name" value="PAN"/>
    <property type="match status" value="1"/>
</dbReference>
<evidence type="ECO:0000256" key="4">
    <source>
        <dbReference type="ARBA" id="ARBA00022692"/>
    </source>
</evidence>
<dbReference type="SMART" id="SM00108">
    <property type="entry name" value="B_lectin"/>
    <property type="match status" value="1"/>
</dbReference>
<keyword evidence="12" id="KW-0325">Glycoprotein</keyword>
<dbReference type="Pfam" id="PF07714">
    <property type="entry name" value="PK_Tyr_Ser-Thr"/>
    <property type="match status" value="1"/>
</dbReference>
<dbReference type="EMBL" id="JARPOI010000011">
    <property type="protein sequence ID" value="KAJ9167910.1"/>
    <property type="molecule type" value="Genomic_DNA"/>
</dbReference>
<sequence length="749" mass="83592">MGRRREFFVKVGFLSFFLFSFFPFAYCSVIYNITATKPLSPEQTLNSPRQLFELGFFTPNNNSHNQYVGIWFKEVSPKTVIWVANREKPVANSSSSLTIGSDGNLRLVDGQPNTIWSTNVSGQSNGSIVVLSDEGKLVLNSITGEKIWDSSQHPTDSLFPGSWLVYNDTSGERLTVTSWKSDHDPSVGDFTVGVPPQTPPQAFVWKASKPHWRSGQWDKSMFIGTPEMEADYQSGVIFVEDIQPGSIYLALSILRNCSYSMLIISPTGVLRFVFWVEARYAKWEAPVAPCEVYGACGPFGVCDRYEANLTCRCLKGFVPKSDEEWSKGNWTGGCLRRTELSCRGNTNWWFKLPDLSEFLKVSDEIECHQRCLNNCSCSGYAYVNRIGCLVWTGNLLDMHELPDGGKDLNLRLAHIELDESDQKTKENIIISVVTVSSVAFVDLIYGFRKWRANRRAIKPISEKNPKPNAFDLAAAVDTSRGNSRPIMWRSPLEDKDSIELPLFDFDSILVATNNFDLENKLGQGGYGPVYKGTLQGGKDVAIKRLSSSSSQGIVEFRNEMINILLDEKKNSKISDFGLARIFEGTQDLGSTHRVVGTICYMASEYLLGGIFSEKSDVFSFGVLTLEIVSGKKVNSNQYDEQHMSLLTYAWTLWSESKGIQMIDEALADSFSSSGVSKCVNVGLLCVQDNAADRPTMSAIVSMLTSEKSKLPEPKQPTFMFQSVSNNNHFQSQSKSTWSVNNVTESIIEP</sequence>
<dbReference type="Pfam" id="PF08276">
    <property type="entry name" value="PAN_2"/>
    <property type="match status" value="1"/>
</dbReference>
<keyword evidence="7 13" id="KW-0418">Kinase</keyword>
<reference evidence="17" key="1">
    <citation type="journal article" date="2023" name="Plant Biotechnol. J.">
        <title>Chromosome-level wild Hevea brasiliensis genome provides new tools for genomic-assisted breeding and valuable loci to elevate rubber yield.</title>
        <authorList>
            <person name="Cheng H."/>
            <person name="Song X."/>
            <person name="Hu Y."/>
            <person name="Wu T."/>
            <person name="Yang Q."/>
            <person name="An Z."/>
            <person name="Feng S."/>
            <person name="Deng Z."/>
            <person name="Wu W."/>
            <person name="Zeng X."/>
            <person name="Tu M."/>
            <person name="Wang X."/>
            <person name="Huang H."/>
        </authorList>
    </citation>
    <scope>NUCLEOTIDE SEQUENCE</scope>
    <source>
        <strain evidence="17">MT/VB/25A 57/8</strain>
    </source>
</reference>
<dbReference type="CDD" id="cd01098">
    <property type="entry name" value="PAN_AP_plant"/>
    <property type="match status" value="1"/>
</dbReference>
<comment type="catalytic activity">
    <reaction evidence="13">
        <text>L-seryl-[protein] + ATP = O-phospho-L-seryl-[protein] + ADP + H(+)</text>
        <dbReference type="Rhea" id="RHEA:17989"/>
        <dbReference type="Rhea" id="RHEA-COMP:9863"/>
        <dbReference type="Rhea" id="RHEA-COMP:11604"/>
        <dbReference type="ChEBI" id="CHEBI:15378"/>
        <dbReference type="ChEBI" id="CHEBI:29999"/>
        <dbReference type="ChEBI" id="CHEBI:30616"/>
        <dbReference type="ChEBI" id="CHEBI:83421"/>
        <dbReference type="ChEBI" id="CHEBI:456216"/>
        <dbReference type="EC" id="2.7.11.1"/>
    </reaction>
</comment>
<dbReference type="Gene3D" id="2.90.10.10">
    <property type="entry name" value="Bulb-type lectin domain"/>
    <property type="match status" value="1"/>
</dbReference>
<evidence type="ECO:0000259" key="15">
    <source>
        <dbReference type="PROSITE" id="PS50927"/>
    </source>
</evidence>
<dbReference type="Pfam" id="PF00954">
    <property type="entry name" value="S_locus_glycop"/>
    <property type="match status" value="1"/>
</dbReference>
<evidence type="ECO:0000256" key="12">
    <source>
        <dbReference type="ARBA" id="ARBA00023180"/>
    </source>
</evidence>
<feature type="domain" description="Protein kinase" evidence="14">
    <location>
        <begin position="380"/>
        <end position="718"/>
    </location>
</feature>
<evidence type="ECO:0000256" key="6">
    <source>
        <dbReference type="ARBA" id="ARBA00022741"/>
    </source>
</evidence>
<dbReference type="SMART" id="SM00473">
    <property type="entry name" value="PAN_AP"/>
    <property type="match status" value="1"/>
</dbReference>
<dbReference type="PANTHER" id="PTHR32444">
    <property type="entry name" value="BULB-TYPE LECTIN DOMAIN-CONTAINING PROTEIN"/>
    <property type="match status" value="1"/>
</dbReference>
<dbReference type="InterPro" id="IPR036426">
    <property type="entry name" value="Bulb-type_lectin_dom_sf"/>
</dbReference>
<protein>
    <recommendedName>
        <fullName evidence="13">Receptor-like serine/threonine-protein kinase</fullName>
        <ecNumber evidence="13">2.7.11.1</ecNumber>
    </recommendedName>
</protein>
<keyword evidence="10" id="KW-0472">Membrane</keyword>
<dbReference type="PIRSF" id="PIRSF000641">
    <property type="entry name" value="SRK"/>
    <property type="match status" value="1"/>
</dbReference>
<dbReference type="InterPro" id="IPR000858">
    <property type="entry name" value="S_locus_glycoprot_dom"/>
</dbReference>
<keyword evidence="3 13" id="KW-0808">Transferase</keyword>
<dbReference type="PANTHER" id="PTHR32444:SF250">
    <property type="entry name" value="NON-SPECIFIC SERINE_THREONINE PROTEIN KINASE"/>
    <property type="match status" value="1"/>
</dbReference>
<dbReference type="InterPro" id="IPR024171">
    <property type="entry name" value="SRK-like_kinase"/>
</dbReference>
<organism evidence="17 18">
    <name type="scientific">Hevea brasiliensis</name>
    <name type="common">Para rubber tree</name>
    <name type="synonym">Siphonia brasiliensis</name>
    <dbReference type="NCBI Taxonomy" id="3981"/>
    <lineage>
        <taxon>Eukaryota</taxon>
        <taxon>Viridiplantae</taxon>
        <taxon>Streptophyta</taxon>
        <taxon>Embryophyta</taxon>
        <taxon>Tracheophyta</taxon>
        <taxon>Spermatophyta</taxon>
        <taxon>Magnoliopsida</taxon>
        <taxon>eudicotyledons</taxon>
        <taxon>Gunneridae</taxon>
        <taxon>Pentapetalae</taxon>
        <taxon>rosids</taxon>
        <taxon>fabids</taxon>
        <taxon>Malpighiales</taxon>
        <taxon>Euphorbiaceae</taxon>
        <taxon>Crotonoideae</taxon>
        <taxon>Micrandreae</taxon>
        <taxon>Hevea</taxon>
    </lineage>
</organism>
<dbReference type="InterPro" id="IPR011009">
    <property type="entry name" value="Kinase-like_dom_sf"/>
</dbReference>
<evidence type="ECO:0000256" key="3">
    <source>
        <dbReference type="ARBA" id="ARBA00022679"/>
    </source>
</evidence>
<evidence type="ECO:0000313" key="18">
    <source>
        <dbReference type="Proteomes" id="UP001174677"/>
    </source>
</evidence>
<keyword evidence="6 13" id="KW-0547">Nucleotide-binding</keyword>
<proteinExistence type="inferred from homology"/>
<dbReference type="InterPro" id="IPR003609">
    <property type="entry name" value="Pan_app"/>
</dbReference>
<dbReference type="InterPro" id="IPR000719">
    <property type="entry name" value="Prot_kinase_dom"/>
</dbReference>
<keyword evidence="11" id="KW-1015">Disulfide bond</keyword>
<name>A0ABQ9LK87_HEVBR</name>
<dbReference type="PROSITE" id="PS50011">
    <property type="entry name" value="PROTEIN_KINASE_DOM"/>
    <property type="match status" value="1"/>
</dbReference>
<keyword evidence="9" id="KW-1133">Transmembrane helix</keyword>
<dbReference type="CDD" id="cd00028">
    <property type="entry name" value="B_lectin"/>
    <property type="match status" value="1"/>
</dbReference>
<keyword evidence="2 13" id="KW-0723">Serine/threonine-protein kinase</keyword>
<keyword evidence="8 13" id="KW-0067">ATP-binding</keyword>
<gene>
    <name evidence="17" type="ORF">P3X46_019500</name>
</gene>
<dbReference type="InterPro" id="IPR001245">
    <property type="entry name" value="Ser-Thr/Tyr_kinase_cat_dom"/>
</dbReference>
<feature type="domain" description="Bulb-type lectin" evidence="15">
    <location>
        <begin position="30"/>
        <end position="152"/>
    </location>
</feature>
<evidence type="ECO:0000256" key="8">
    <source>
        <dbReference type="ARBA" id="ARBA00022840"/>
    </source>
</evidence>
<evidence type="ECO:0000256" key="10">
    <source>
        <dbReference type="ARBA" id="ARBA00023136"/>
    </source>
</evidence>
<comment type="caution">
    <text evidence="17">The sequence shown here is derived from an EMBL/GenBank/DDBJ whole genome shotgun (WGS) entry which is preliminary data.</text>
</comment>
<dbReference type="SUPFAM" id="SSF51110">
    <property type="entry name" value="alpha-D-mannose-specific plant lectins"/>
    <property type="match status" value="1"/>
</dbReference>
<evidence type="ECO:0000256" key="9">
    <source>
        <dbReference type="ARBA" id="ARBA00022989"/>
    </source>
</evidence>
<dbReference type="InterPro" id="IPR021820">
    <property type="entry name" value="S-locus_recpt_kinase_C"/>
</dbReference>